<dbReference type="Pfam" id="PF00989">
    <property type="entry name" value="PAS"/>
    <property type="match status" value="1"/>
</dbReference>
<dbReference type="InterPro" id="IPR000700">
    <property type="entry name" value="PAS-assoc_C"/>
</dbReference>
<evidence type="ECO:0000256" key="11">
    <source>
        <dbReference type="ARBA" id="ARBA00023136"/>
    </source>
</evidence>
<evidence type="ECO:0000259" key="15">
    <source>
        <dbReference type="PROSITE" id="PS50113"/>
    </source>
</evidence>
<dbReference type="GO" id="GO:0006355">
    <property type="term" value="P:regulation of DNA-templated transcription"/>
    <property type="evidence" value="ECO:0007669"/>
    <property type="project" value="InterPro"/>
</dbReference>
<feature type="transmembrane region" description="Helical" evidence="12">
    <location>
        <begin position="36"/>
        <end position="57"/>
    </location>
</feature>
<dbReference type="FunFam" id="3.30.565.10:FF:000006">
    <property type="entry name" value="Sensor histidine kinase WalK"/>
    <property type="match status" value="1"/>
</dbReference>
<dbReference type="SMART" id="SM00388">
    <property type="entry name" value="HisKA"/>
    <property type="match status" value="1"/>
</dbReference>
<dbReference type="NCBIfam" id="TIGR00229">
    <property type="entry name" value="sensory_box"/>
    <property type="match status" value="1"/>
</dbReference>
<comment type="catalytic activity">
    <reaction evidence="1">
        <text>ATP + protein L-histidine = ADP + protein N-phospho-L-histidine.</text>
        <dbReference type="EC" id="2.7.13.3"/>
    </reaction>
</comment>
<dbReference type="PROSITE" id="PS50109">
    <property type="entry name" value="HIS_KIN"/>
    <property type="match status" value="1"/>
</dbReference>
<dbReference type="InterPro" id="IPR003661">
    <property type="entry name" value="HisK_dim/P_dom"/>
</dbReference>
<name>A0A1I6U8B4_9BACI</name>
<dbReference type="CDD" id="cd00075">
    <property type="entry name" value="HATPase"/>
    <property type="match status" value="1"/>
</dbReference>
<keyword evidence="7" id="KW-0547">Nucleotide-binding</keyword>
<dbReference type="EMBL" id="FPAI01000023">
    <property type="protein sequence ID" value="SFS97664.1"/>
    <property type="molecule type" value="Genomic_DNA"/>
</dbReference>
<keyword evidence="9" id="KW-0067">ATP-binding</keyword>
<keyword evidence="20" id="KW-1185">Reference proteome</keyword>
<dbReference type="Proteomes" id="UP000199139">
    <property type="component" value="Unassembled WGS sequence"/>
</dbReference>
<dbReference type="InterPro" id="IPR000014">
    <property type="entry name" value="PAS"/>
</dbReference>
<dbReference type="SUPFAM" id="SSF47384">
    <property type="entry name" value="Homodimeric domain of signal transducing histidine kinase"/>
    <property type="match status" value="1"/>
</dbReference>
<dbReference type="PROSITE" id="PS50112">
    <property type="entry name" value="PAS"/>
    <property type="match status" value="1"/>
</dbReference>
<evidence type="ECO:0000313" key="19">
    <source>
        <dbReference type="Proteomes" id="UP000199139"/>
    </source>
</evidence>
<organism evidence="18 19">
    <name type="scientific">Halolactibacillus miurensis</name>
    <dbReference type="NCBI Taxonomy" id="306541"/>
    <lineage>
        <taxon>Bacteria</taxon>
        <taxon>Bacillati</taxon>
        <taxon>Bacillota</taxon>
        <taxon>Bacilli</taxon>
        <taxon>Bacillales</taxon>
        <taxon>Bacillaceae</taxon>
        <taxon>Halolactibacillus</taxon>
    </lineage>
</organism>
<accession>A0A1I6U8B4</accession>
<dbReference type="Gene3D" id="1.10.287.130">
    <property type="match status" value="1"/>
</dbReference>
<evidence type="ECO:0000313" key="20">
    <source>
        <dbReference type="Proteomes" id="UP000321773"/>
    </source>
</evidence>
<protein>
    <recommendedName>
        <fullName evidence="3">histidine kinase</fullName>
        <ecNumber evidence="3">2.7.13.3</ecNumber>
    </recommendedName>
</protein>
<evidence type="ECO:0000256" key="8">
    <source>
        <dbReference type="ARBA" id="ARBA00022777"/>
    </source>
</evidence>
<dbReference type="Pfam" id="PF00512">
    <property type="entry name" value="HisKA"/>
    <property type="match status" value="1"/>
</dbReference>
<dbReference type="GO" id="GO:0005524">
    <property type="term" value="F:ATP binding"/>
    <property type="evidence" value="ECO:0007669"/>
    <property type="project" value="UniProtKB-KW"/>
</dbReference>
<dbReference type="InterPro" id="IPR013767">
    <property type="entry name" value="PAS_fold"/>
</dbReference>
<dbReference type="GO" id="GO:0000155">
    <property type="term" value="F:phosphorelay sensor kinase activity"/>
    <property type="evidence" value="ECO:0007669"/>
    <property type="project" value="InterPro"/>
</dbReference>
<dbReference type="InterPro" id="IPR036890">
    <property type="entry name" value="HATPase_C_sf"/>
</dbReference>
<dbReference type="PANTHER" id="PTHR45453">
    <property type="entry name" value="PHOSPHATE REGULON SENSOR PROTEIN PHOR"/>
    <property type="match status" value="1"/>
</dbReference>
<reference evidence="17 20" key="2">
    <citation type="submission" date="2019-07" db="EMBL/GenBank/DDBJ databases">
        <title>Whole genome shotgun sequence of Halolactibacillus miurensis NBRC 100873.</title>
        <authorList>
            <person name="Hosoyama A."/>
            <person name="Uohara A."/>
            <person name="Ohji S."/>
            <person name="Ichikawa N."/>
        </authorList>
    </citation>
    <scope>NUCLEOTIDE SEQUENCE [LARGE SCALE GENOMIC DNA]</scope>
    <source>
        <strain evidence="17 20">NBRC 100873</strain>
    </source>
</reference>
<dbReference type="STRING" id="306541.SAMN05421668_12310"/>
<dbReference type="Pfam" id="PF02518">
    <property type="entry name" value="HATPase_c"/>
    <property type="match status" value="1"/>
</dbReference>
<evidence type="ECO:0000256" key="5">
    <source>
        <dbReference type="ARBA" id="ARBA00022553"/>
    </source>
</evidence>
<dbReference type="OrthoDB" id="9813151at2"/>
<dbReference type="PRINTS" id="PR00344">
    <property type="entry name" value="BCTRLSENSOR"/>
</dbReference>
<evidence type="ECO:0000256" key="6">
    <source>
        <dbReference type="ARBA" id="ARBA00022679"/>
    </source>
</evidence>
<keyword evidence="12" id="KW-0812">Transmembrane</keyword>
<dbReference type="InterPro" id="IPR003594">
    <property type="entry name" value="HATPase_dom"/>
</dbReference>
<keyword evidence="4" id="KW-1003">Cell membrane</keyword>
<evidence type="ECO:0000256" key="12">
    <source>
        <dbReference type="SAM" id="Phobius"/>
    </source>
</evidence>
<dbReference type="SMART" id="SM00387">
    <property type="entry name" value="HATPase_c"/>
    <property type="match status" value="1"/>
</dbReference>
<evidence type="ECO:0000256" key="3">
    <source>
        <dbReference type="ARBA" id="ARBA00012438"/>
    </source>
</evidence>
<feature type="domain" description="PAS" evidence="14">
    <location>
        <begin position="115"/>
        <end position="188"/>
    </location>
</feature>
<keyword evidence="8 18" id="KW-0418">Kinase</keyword>
<dbReference type="CDD" id="cd00082">
    <property type="entry name" value="HisKA"/>
    <property type="match status" value="1"/>
</dbReference>
<dbReference type="PROSITE" id="PS50885">
    <property type="entry name" value="HAMP"/>
    <property type="match status" value="1"/>
</dbReference>
<dbReference type="GO" id="GO:0004721">
    <property type="term" value="F:phosphoprotein phosphatase activity"/>
    <property type="evidence" value="ECO:0007669"/>
    <property type="project" value="TreeGrafter"/>
</dbReference>
<dbReference type="FunFam" id="1.10.287.130:FF:000008">
    <property type="entry name" value="Two-component sensor histidine kinase"/>
    <property type="match status" value="1"/>
</dbReference>
<dbReference type="CDD" id="cd06225">
    <property type="entry name" value="HAMP"/>
    <property type="match status" value="1"/>
</dbReference>
<evidence type="ECO:0000259" key="14">
    <source>
        <dbReference type="PROSITE" id="PS50112"/>
    </source>
</evidence>
<keyword evidence="10" id="KW-0902">Two-component regulatory system</keyword>
<dbReference type="EMBL" id="BJWJ01000022">
    <property type="protein sequence ID" value="GEM05021.1"/>
    <property type="molecule type" value="Genomic_DNA"/>
</dbReference>
<evidence type="ECO:0000256" key="4">
    <source>
        <dbReference type="ARBA" id="ARBA00022475"/>
    </source>
</evidence>
<evidence type="ECO:0000256" key="7">
    <source>
        <dbReference type="ARBA" id="ARBA00022741"/>
    </source>
</evidence>
<dbReference type="InterPro" id="IPR003660">
    <property type="entry name" value="HAMP_dom"/>
</dbReference>
<evidence type="ECO:0000256" key="9">
    <source>
        <dbReference type="ARBA" id="ARBA00022840"/>
    </source>
</evidence>
<keyword evidence="6" id="KW-0808">Transferase</keyword>
<dbReference type="EC" id="2.7.13.3" evidence="3"/>
<dbReference type="GO" id="GO:0005886">
    <property type="term" value="C:plasma membrane"/>
    <property type="evidence" value="ECO:0007669"/>
    <property type="project" value="UniProtKB-SubCell"/>
</dbReference>
<dbReference type="PROSITE" id="PS50113">
    <property type="entry name" value="PAC"/>
    <property type="match status" value="1"/>
</dbReference>
<dbReference type="SUPFAM" id="SSF158472">
    <property type="entry name" value="HAMP domain-like"/>
    <property type="match status" value="1"/>
</dbReference>
<evidence type="ECO:0000259" key="13">
    <source>
        <dbReference type="PROSITE" id="PS50109"/>
    </source>
</evidence>
<dbReference type="InterPro" id="IPR005467">
    <property type="entry name" value="His_kinase_dom"/>
</dbReference>
<sequence>MTPNRRLFFIQVLSVSLLFFTLVFTIVPLVSGSSQYIVFFLLTGAYFAIILLFYQVYKNYVRPVKHLIDTIESLVSGNYKVRVHEDFHADTGRLQGAINELARHLQDLNRQEKMHARQLNSVIENMASGVMLIDQQGYVHLVNKRFVDLFGLTRDRYTESLYYEVLTQNQIHETVQEVFLYEQPIKNEMTLTKDLTTYHLEVIGAPYFNQKHDLRGAVLVFHDVTEFKRLEQMRKDFVANVSHELRTPITSIKGFAETMLEDELDPQLEQRFLSIIHKESHRLQLLIQDLLDLSKLEKADFHLNYQTISVDALIKESVEMAKVQAKEKSITLMIEGDHGLMLSADYDRLKQVVLNLIYNAINYTPSDGKVTVSAFESSGYIKIQVIDNGIGIEPEVLPRIFERFYRVDKARSRNTGGTGLGLSITKHIVEAHHGQIFVDSVVDEGSTFTIMLPKEQA</sequence>
<dbReference type="SMART" id="SM00091">
    <property type="entry name" value="PAS"/>
    <property type="match status" value="1"/>
</dbReference>
<evidence type="ECO:0000313" key="17">
    <source>
        <dbReference type="EMBL" id="GEM05021.1"/>
    </source>
</evidence>
<gene>
    <name evidence="17" type="primary">phoR</name>
    <name evidence="17" type="ORF">HMI01_20090</name>
    <name evidence="18" type="ORF">SAMN05421668_12310</name>
</gene>
<dbReference type="InterPro" id="IPR004358">
    <property type="entry name" value="Sig_transdc_His_kin-like_C"/>
</dbReference>
<dbReference type="SMART" id="SM00304">
    <property type="entry name" value="HAMP"/>
    <property type="match status" value="1"/>
</dbReference>
<keyword evidence="5" id="KW-0597">Phosphoprotein</keyword>
<dbReference type="AlphaFoldDB" id="A0A1I6U8B4"/>
<dbReference type="SUPFAM" id="SSF55874">
    <property type="entry name" value="ATPase domain of HSP90 chaperone/DNA topoisomerase II/histidine kinase"/>
    <property type="match status" value="1"/>
</dbReference>
<dbReference type="Gene3D" id="6.10.340.10">
    <property type="match status" value="1"/>
</dbReference>
<feature type="domain" description="Histidine kinase" evidence="13">
    <location>
        <begin position="240"/>
        <end position="456"/>
    </location>
</feature>
<reference evidence="18 19" key="1">
    <citation type="submission" date="2016-10" db="EMBL/GenBank/DDBJ databases">
        <authorList>
            <person name="de Groot N.N."/>
        </authorList>
    </citation>
    <scope>NUCLEOTIDE SEQUENCE [LARGE SCALE GENOMIC DNA]</scope>
    <source>
        <strain evidence="18 19">DSM 17074</strain>
    </source>
</reference>
<evidence type="ECO:0000256" key="2">
    <source>
        <dbReference type="ARBA" id="ARBA00004651"/>
    </source>
</evidence>
<dbReference type="Proteomes" id="UP000321773">
    <property type="component" value="Unassembled WGS sequence"/>
</dbReference>
<dbReference type="PANTHER" id="PTHR45453:SF1">
    <property type="entry name" value="PHOSPHATE REGULON SENSOR PROTEIN PHOR"/>
    <property type="match status" value="1"/>
</dbReference>
<dbReference type="RefSeq" id="WP_089855080.1">
    <property type="nucleotide sequence ID" value="NZ_BJWJ01000022.1"/>
</dbReference>
<dbReference type="InterPro" id="IPR035965">
    <property type="entry name" value="PAS-like_dom_sf"/>
</dbReference>
<evidence type="ECO:0000256" key="1">
    <source>
        <dbReference type="ARBA" id="ARBA00000085"/>
    </source>
</evidence>
<comment type="subcellular location">
    <subcellularLocation>
        <location evidence="2">Cell membrane</location>
        <topology evidence="2">Multi-pass membrane protein</topology>
    </subcellularLocation>
</comment>
<dbReference type="NCBIfam" id="NF046044">
    <property type="entry name" value="PnpS"/>
    <property type="match status" value="1"/>
</dbReference>
<dbReference type="InterPro" id="IPR036097">
    <property type="entry name" value="HisK_dim/P_sf"/>
</dbReference>
<feature type="transmembrane region" description="Helical" evidence="12">
    <location>
        <begin position="7"/>
        <end position="30"/>
    </location>
</feature>
<keyword evidence="11 12" id="KW-0472">Membrane</keyword>
<dbReference type="CDD" id="cd00130">
    <property type="entry name" value="PAS"/>
    <property type="match status" value="1"/>
</dbReference>
<dbReference type="InterPro" id="IPR050351">
    <property type="entry name" value="BphY/WalK/GraS-like"/>
</dbReference>
<feature type="domain" description="PAC" evidence="15">
    <location>
        <begin position="183"/>
        <end position="236"/>
    </location>
</feature>
<dbReference type="Gene3D" id="3.30.450.20">
    <property type="entry name" value="PAS domain"/>
    <property type="match status" value="1"/>
</dbReference>
<dbReference type="SUPFAM" id="SSF55785">
    <property type="entry name" value="PYP-like sensor domain (PAS domain)"/>
    <property type="match status" value="1"/>
</dbReference>
<proteinExistence type="predicted"/>
<evidence type="ECO:0000256" key="10">
    <source>
        <dbReference type="ARBA" id="ARBA00023012"/>
    </source>
</evidence>
<dbReference type="Gene3D" id="3.30.565.10">
    <property type="entry name" value="Histidine kinase-like ATPase, C-terminal domain"/>
    <property type="match status" value="1"/>
</dbReference>
<evidence type="ECO:0000313" key="18">
    <source>
        <dbReference type="EMBL" id="SFS97664.1"/>
    </source>
</evidence>
<feature type="domain" description="HAMP" evidence="16">
    <location>
        <begin position="58"/>
        <end position="110"/>
    </location>
</feature>
<keyword evidence="12" id="KW-1133">Transmembrane helix</keyword>
<dbReference type="GO" id="GO:0016036">
    <property type="term" value="P:cellular response to phosphate starvation"/>
    <property type="evidence" value="ECO:0007669"/>
    <property type="project" value="TreeGrafter"/>
</dbReference>
<evidence type="ECO:0000259" key="16">
    <source>
        <dbReference type="PROSITE" id="PS50885"/>
    </source>
</evidence>